<dbReference type="InterPro" id="IPR031009">
    <property type="entry name" value="Tcm_partner"/>
</dbReference>
<evidence type="ECO:0000313" key="2">
    <source>
        <dbReference type="Proteomes" id="UP000473525"/>
    </source>
</evidence>
<evidence type="ECO:0000313" key="1">
    <source>
        <dbReference type="EMBL" id="MVQ51296.1"/>
    </source>
</evidence>
<dbReference type="RefSeq" id="WP_157346084.1">
    <property type="nucleotide sequence ID" value="NZ_WSEK01000005.1"/>
</dbReference>
<name>A0A6L6XY07_9ACTN</name>
<protein>
    <submittedName>
        <fullName evidence="1">Three-Cys-motif partner protein TcmP</fullName>
    </submittedName>
</protein>
<dbReference type="AlphaFoldDB" id="A0A6L6XY07"/>
<sequence>MARRGDKLPTRWTRWPHTKAKHDLLVRYLQAWFPIMGRTAGRAIVLDAFAGPGRYDHGEDGSPVLVLETLLEHNDFDNWKCEFVLVFNELDPERFESLGDVLREIREDNQPWPDKVKLIDPRNQSFEDLGNDMLRSLKGAKMAPTFAFIDPFGYMGLPLELIAEMLSYDRCELFIYFDFNSVNRFATAGNVDKHFERLFGTDEFKDAPDGGPERQQFLHDLYERQLKSVCNFAYVRSFAMVNQGGHIGNYMFFCTRNLQAFDRMKEAMWKLAPSGDYRFEDRLADQLVLFDNEDATGPLRDYLLEHYAGQTVPIKELVDHVIAETPFHSTQVRRATLKPMQEDNLIHAIGQTRKGTYKEGVVSIVFPST</sequence>
<accession>A0A6L6XY07</accession>
<reference evidence="1 2" key="1">
    <citation type="submission" date="2019-12" db="EMBL/GenBank/DDBJ databases">
        <authorList>
            <person name="Huq M.A."/>
        </authorList>
    </citation>
    <scope>NUCLEOTIDE SEQUENCE [LARGE SCALE GENOMIC DNA]</scope>
    <source>
        <strain evidence="1 2">MAH-18</strain>
    </source>
</reference>
<dbReference type="NCBIfam" id="TIGR04474">
    <property type="entry name" value="tcm_partner"/>
    <property type="match status" value="1"/>
</dbReference>
<dbReference type="EMBL" id="WSEK01000005">
    <property type="protein sequence ID" value="MVQ51296.1"/>
    <property type="molecule type" value="Genomic_DNA"/>
</dbReference>
<keyword evidence="2" id="KW-1185">Reference proteome</keyword>
<dbReference type="Proteomes" id="UP000473525">
    <property type="component" value="Unassembled WGS sequence"/>
</dbReference>
<organism evidence="1 2">
    <name type="scientific">Nocardioides agri</name>
    <dbReference type="NCBI Taxonomy" id="2682843"/>
    <lineage>
        <taxon>Bacteria</taxon>
        <taxon>Bacillati</taxon>
        <taxon>Actinomycetota</taxon>
        <taxon>Actinomycetes</taxon>
        <taxon>Propionibacteriales</taxon>
        <taxon>Nocardioidaceae</taxon>
        <taxon>Nocardioides</taxon>
    </lineage>
</organism>
<comment type="caution">
    <text evidence="1">The sequence shown here is derived from an EMBL/GenBank/DDBJ whole genome shotgun (WGS) entry which is preliminary data.</text>
</comment>
<gene>
    <name evidence="1" type="primary">tcmP</name>
    <name evidence="1" type="ORF">GON03_19110</name>
</gene>
<proteinExistence type="predicted"/>